<dbReference type="AlphaFoldDB" id="A0A8X6W0C2"/>
<evidence type="ECO:0000313" key="2">
    <source>
        <dbReference type="Proteomes" id="UP000887159"/>
    </source>
</evidence>
<proteinExistence type="predicted"/>
<gene>
    <name evidence="1" type="primary">X975_11439</name>
    <name evidence="1" type="ORF">TNCV_1916151</name>
</gene>
<name>A0A8X6W0C2_TRICX</name>
<keyword evidence="2" id="KW-1185">Reference proteome</keyword>
<protein>
    <submittedName>
        <fullName evidence="1">DUF4817 domain-containing protein</fullName>
    </submittedName>
</protein>
<evidence type="ECO:0000313" key="1">
    <source>
        <dbReference type="EMBL" id="GFY25865.1"/>
    </source>
</evidence>
<organism evidence="1 2">
    <name type="scientific">Trichonephila clavipes</name>
    <name type="common">Golden silk orbweaver</name>
    <name type="synonym">Nephila clavipes</name>
    <dbReference type="NCBI Taxonomy" id="2585209"/>
    <lineage>
        <taxon>Eukaryota</taxon>
        <taxon>Metazoa</taxon>
        <taxon>Ecdysozoa</taxon>
        <taxon>Arthropoda</taxon>
        <taxon>Chelicerata</taxon>
        <taxon>Arachnida</taxon>
        <taxon>Araneae</taxon>
        <taxon>Araneomorphae</taxon>
        <taxon>Entelegynae</taxon>
        <taxon>Araneoidea</taxon>
        <taxon>Nephilidae</taxon>
        <taxon>Trichonephila</taxon>
    </lineage>
</organism>
<dbReference type="PANTHER" id="PTHR47326:SF1">
    <property type="entry name" value="HTH PSQ-TYPE DOMAIN-CONTAINING PROTEIN"/>
    <property type="match status" value="1"/>
</dbReference>
<reference evidence="1" key="1">
    <citation type="submission" date="2020-08" db="EMBL/GenBank/DDBJ databases">
        <title>Multicomponent nature underlies the extraordinary mechanical properties of spider dragline silk.</title>
        <authorList>
            <person name="Kono N."/>
            <person name="Nakamura H."/>
            <person name="Mori M."/>
            <person name="Yoshida Y."/>
            <person name="Ohtoshi R."/>
            <person name="Malay A.D."/>
            <person name="Moran D.A.P."/>
            <person name="Tomita M."/>
            <person name="Numata K."/>
            <person name="Arakawa K."/>
        </authorList>
    </citation>
    <scope>NUCLEOTIDE SEQUENCE</scope>
</reference>
<dbReference type="InterPro" id="IPR036397">
    <property type="entry name" value="RNaseH_sf"/>
</dbReference>
<dbReference type="Proteomes" id="UP000887159">
    <property type="component" value="Unassembled WGS sequence"/>
</dbReference>
<dbReference type="Gene3D" id="3.30.420.10">
    <property type="entry name" value="Ribonuclease H-like superfamily/Ribonuclease H"/>
    <property type="match status" value="1"/>
</dbReference>
<dbReference type="EMBL" id="BMAU01021373">
    <property type="protein sequence ID" value="GFY25865.1"/>
    <property type="molecule type" value="Genomic_DNA"/>
</dbReference>
<accession>A0A8X6W0C2</accession>
<dbReference type="PANTHER" id="PTHR47326">
    <property type="entry name" value="TRANSPOSABLE ELEMENT TC3 TRANSPOSASE-LIKE PROTEIN"/>
    <property type="match status" value="1"/>
</dbReference>
<dbReference type="GO" id="GO:0003676">
    <property type="term" value="F:nucleic acid binding"/>
    <property type="evidence" value="ECO:0007669"/>
    <property type="project" value="InterPro"/>
</dbReference>
<comment type="caution">
    <text evidence="1">The sequence shown here is derived from an EMBL/GenBank/DDBJ whole genome shotgun (WGS) entry which is preliminary data.</text>
</comment>
<sequence length="391" mass="44147">MLRAPNKALLVKLFYMNQESATITLHKFRVQKNLKSGKGPLTPAGLLKLVKRFEETGKLEDRARAGRPCLKEARAPCIAVGMEAIASEAASGTSSASEAARQLGLPPSSVRNILRRILQLYPYELQSCHELLPADTAQREAFAKWAFCKMEQDPTWVFNILWTDEAHFSLHGDVNNYNCRIWVTSNPLEYTQKPLHSPKVTAWCGFTGSFIIGPFFFETQCPVNGWISETVNAQRYLTLLWETAVPCLIQRGQISNVTLMQDRATSHTANSVKPFLIQTFGEDRIVSRRCRYPWPPRTPDLTPADFWLWGYLKSRVYLSGPSSLSELKDTIRREASSIHPDMFHSADAGFVTRLECLLPVVVVWCTKVVKVFCSLFIHCFFDLRTSAPPTG</sequence>